<dbReference type="PANTHER" id="PTHR43194:SF5">
    <property type="entry name" value="PIMELOYL-[ACYL-CARRIER PROTEIN] METHYL ESTER ESTERASE"/>
    <property type="match status" value="1"/>
</dbReference>
<dbReference type="EMBL" id="UINC01092265">
    <property type="protein sequence ID" value="SVC45695.1"/>
    <property type="molecule type" value="Genomic_DNA"/>
</dbReference>
<dbReference type="Gene3D" id="3.40.50.1820">
    <property type="entry name" value="alpha/beta hydrolase"/>
    <property type="match status" value="1"/>
</dbReference>
<feature type="non-terminal residue" evidence="2">
    <location>
        <position position="171"/>
    </location>
</feature>
<evidence type="ECO:0000259" key="1">
    <source>
        <dbReference type="Pfam" id="PF12697"/>
    </source>
</evidence>
<proteinExistence type="predicted"/>
<gene>
    <name evidence="2" type="ORF">METZ01_LOCUS298549</name>
</gene>
<dbReference type="InterPro" id="IPR029058">
    <property type="entry name" value="AB_hydrolase_fold"/>
</dbReference>
<feature type="domain" description="AB hydrolase-1" evidence="1">
    <location>
        <begin position="39"/>
        <end position="163"/>
    </location>
</feature>
<evidence type="ECO:0000313" key="2">
    <source>
        <dbReference type="EMBL" id="SVC45695.1"/>
    </source>
</evidence>
<accession>A0A382MC94</accession>
<dbReference type="InterPro" id="IPR050228">
    <property type="entry name" value="Carboxylesterase_BioH"/>
</dbReference>
<name>A0A382MC94_9ZZZZ</name>
<reference evidence="2" key="1">
    <citation type="submission" date="2018-05" db="EMBL/GenBank/DDBJ databases">
        <authorList>
            <person name="Lanie J.A."/>
            <person name="Ng W.-L."/>
            <person name="Kazmierczak K.M."/>
            <person name="Andrzejewski T.M."/>
            <person name="Davidsen T.M."/>
            <person name="Wayne K.J."/>
            <person name="Tettelin H."/>
            <person name="Glass J.I."/>
            <person name="Rusch D."/>
            <person name="Podicherti R."/>
            <person name="Tsui H.-C.T."/>
            <person name="Winkler M.E."/>
        </authorList>
    </citation>
    <scope>NUCLEOTIDE SEQUENCE</scope>
</reference>
<organism evidence="2">
    <name type="scientific">marine metagenome</name>
    <dbReference type="NCBI Taxonomy" id="408172"/>
    <lineage>
        <taxon>unclassified sequences</taxon>
        <taxon>metagenomes</taxon>
        <taxon>ecological metagenomes</taxon>
    </lineage>
</organism>
<dbReference type="PANTHER" id="PTHR43194">
    <property type="entry name" value="HYDROLASE ALPHA/BETA FOLD FAMILY"/>
    <property type="match status" value="1"/>
</dbReference>
<dbReference type="InterPro" id="IPR000073">
    <property type="entry name" value="AB_hydrolase_1"/>
</dbReference>
<dbReference type="AlphaFoldDB" id="A0A382MC94"/>
<protein>
    <recommendedName>
        <fullName evidence="1">AB hydrolase-1 domain-containing protein</fullName>
    </recommendedName>
</protein>
<dbReference type="Pfam" id="PF12697">
    <property type="entry name" value="Abhydrolase_6"/>
    <property type="match status" value="1"/>
</dbReference>
<dbReference type="SUPFAM" id="SSF53474">
    <property type="entry name" value="alpha/beta-Hydrolases"/>
    <property type="match status" value="1"/>
</dbReference>
<sequence>MQNPTLSPDFAETIIVPSTKGMKVSAYRILAAPEGAPALVFAHANGFNAGCYRPFLERLSSHFQVFAYDARGHGGSLSPDDDIENDYAMIRFAEDLSAVVKMVRELIGNAMLLHFASHSVGGLAAILLEAELECTPFNSLTLFEPPIYPPNGHPERAAALAHAPNFIRWAG</sequence>